<organism evidence="1 2">
    <name type="scientific">Dissostichus mawsoni</name>
    <name type="common">Antarctic cod</name>
    <dbReference type="NCBI Taxonomy" id="36200"/>
    <lineage>
        <taxon>Eukaryota</taxon>
        <taxon>Metazoa</taxon>
        <taxon>Chordata</taxon>
        <taxon>Craniata</taxon>
        <taxon>Vertebrata</taxon>
        <taxon>Euteleostomi</taxon>
        <taxon>Actinopterygii</taxon>
        <taxon>Neopterygii</taxon>
        <taxon>Teleostei</taxon>
        <taxon>Neoteleostei</taxon>
        <taxon>Acanthomorphata</taxon>
        <taxon>Eupercaria</taxon>
        <taxon>Perciformes</taxon>
        <taxon>Notothenioidei</taxon>
        <taxon>Nototheniidae</taxon>
        <taxon>Dissostichus</taxon>
    </lineage>
</organism>
<comment type="caution">
    <text evidence="1">The sequence shown here is derived from an EMBL/GenBank/DDBJ whole genome shotgun (WGS) entry which is preliminary data.</text>
</comment>
<keyword evidence="2" id="KW-1185">Reference proteome</keyword>
<reference evidence="1 2" key="1">
    <citation type="submission" date="2020-03" db="EMBL/GenBank/DDBJ databases">
        <title>Dissostichus mawsoni Genome sequencing and assembly.</title>
        <authorList>
            <person name="Park H."/>
        </authorList>
    </citation>
    <scope>NUCLEOTIDE SEQUENCE [LARGE SCALE GENOMIC DNA]</scope>
    <source>
        <strain evidence="1">DM0001</strain>
        <tissue evidence="1">Muscle</tissue>
    </source>
</reference>
<accession>A0A7J5XI93</accession>
<gene>
    <name evidence="1" type="ORF">F7725_028865</name>
</gene>
<name>A0A7J5XI93_DISMA</name>
<sequence length="130" mass="14305">MVEGFTWATSSVCSFWNMRLRASQANPAMSARAFIPAMRGPMRMYEADGALGYGVVLVAQCCQDARQVSQRRNLVSQLALRAEQTHCCRGNCLQGLTLQGLQEGHQELSRLAQHPAGLSNKDAQEDSTNF</sequence>
<protein>
    <submittedName>
        <fullName evidence="1">Uncharacterized protein</fullName>
    </submittedName>
</protein>
<evidence type="ECO:0000313" key="1">
    <source>
        <dbReference type="EMBL" id="KAF3836307.1"/>
    </source>
</evidence>
<dbReference type="AlphaFoldDB" id="A0A7J5XI93"/>
<dbReference type="Proteomes" id="UP000518266">
    <property type="component" value="Unassembled WGS sequence"/>
</dbReference>
<proteinExistence type="predicted"/>
<dbReference type="EMBL" id="JAAKFY010000024">
    <property type="protein sequence ID" value="KAF3836307.1"/>
    <property type="molecule type" value="Genomic_DNA"/>
</dbReference>
<evidence type="ECO:0000313" key="2">
    <source>
        <dbReference type="Proteomes" id="UP000518266"/>
    </source>
</evidence>